<dbReference type="Pfam" id="PF03458">
    <property type="entry name" value="Gly_transporter"/>
    <property type="match status" value="2"/>
</dbReference>
<protein>
    <recommendedName>
        <fullName evidence="8">Glycine transporter domain-containing protein</fullName>
    </recommendedName>
</protein>
<evidence type="ECO:0000256" key="5">
    <source>
        <dbReference type="ARBA" id="ARBA00022989"/>
    </source>
</evidence>
<accession>A0A193LHC4</accession>
<feature type="domain" description="Glycine transporter" evidence="8">
    <location>
        <begin position="94"/>
        <end position="166"/>
    </location>
</feature>
<dbReference type="RefSeq" id="WP_068616686.1">
    <property type="nucleotide sequence ID" value="NZ_CP016268.1"/>
</dbReference>
<dbReference type="PANTHER" id="PTHR30506:SF3">
    <property type="entry name" value="UPF0126 INNER MEMBRANE PROTEIN YADS-RELATED"/>
    <property type="match status" value="1"/>
</dbReference>
<evidence type="ECO:0000256" key="4">
    <source>
        <dbReference type="ARBA" id="ARBA00022692"/>
    </source>
</evidence>
<feature type="transmembrane region" description="Helical" evidence="7">
    <location>
        <begin position="65"/>
        <end position="82"/>
    </location>
</feature>
<reference evidence="9 10" key="1">
    <citation type="submission" date="2016-06" db="EMBL/GenBank/DDBJ databases">
        <title>Complete genome sequence of a deep-branching marine Gamma Proteobacterium Woeseia oceani type strain XK5.</title>
        <authorList>
            <person name="Mu D."/>
            <person name="Du Z."/>
        </authorList>
    </citation>
    <scope>NUCLEOTIDE SEQUENCE [LARGE SCALE GENOMIC DNA]</scope>
    <source>
        <strain evidence="9 10">XK5</strain>
    </source>
</reference>
<keyword evidence="3" id="KW-1003">Cell membrane</keyword>
<keyword evidence="5 7" id="KW-1133">Transmembrane helix</keyword>
<feature type="transmembrane region" description="Helical" evidence="7">
    <location>
        <begin position="32"/>
        <end position="53"/>
    </location>
</feature>
<name>A0A193LHC4_9GAMM</name>
<keyword evidence="6 7" id="KW-0472">Membrane</keyword>
<dbReference type="PANTHER" id="PTHR30506">
    <property type="entry name" value="INNER MEMBRANE PROTEIN"/>
    <property type="match status" value="1"/>
</dbReference>
<dbReference type="InterPro" id="IPR005115">
    <property type="entry name" value="Gly_transporter"/>
</dbReference>
<keyword evidence="10" id="KW-1185">Reference proteome</keyword>
<evidence type="ECO:0000256" key="2">
    <source>
        <dbReference type="ARBA" id="ARBA00008193"/>
    </source>
</evidence>
<dbReference type="AlphaFoldDB" id="A0A193LHC4"/>
<organism evidence="9 10">
    <name type="scientific">Woeseia oceani</name>
    <dbReference type="NCBI Taxonomy" id="1548547"/>
    <lineage>
        <taxon>Bacteria</taxon>
        <taxon>Pseudomonadati</taxon>
        <taxon>Pseudomonadota</taxon>
        <taxon>Gammaproteobacteria</taxon>
        <taxon>Woeseiales</taxon>
        <taxon>Woeseiaceae</taxon>
        <taxon>Woeseia</taxon>
    </lineage>
</organism>
<evidence type="ECO:0000259" key="8">
    <source>
        <dbReference type="Pfam" id="PF03458"/>
    </source>
</evidence>
<dbReference type="EMBL" id="CP016268">
    <property type="protein sequence ID" value="ANO51912.1"/>
    <property type="molecule type" value="Genomic_DNA"/>
</dbReference>
<comment type="subcellular location">
    <subcellularLocation>
        <location evidence="1">Cell membrane</location>
        <topology evidence="1">Multi-pass membrane protein</topology>
    </subcellularLocation>
</comment>
<sequence>MTIDPLFVLEMIGTAVFAISGALAASRAKMDIFGFSVLALMPAVGGGTMRDIVLGRFPVFWIENNSYVAVAVLAAVGVYFFADRPGFRLTLLTWMDAAGLALFAVLGTEIALNAGVTVFIAIMMGVTTAVIGGMIRDIICNEIPLVLSGEVYATAAFVASIAYILALRAGTPDTVSLGIGVIAGFAVRAVGIIFHLKFPRVGHDNQA</sequence>
<dbReference type="OrthoDB" id="9791874at2"/>
<evidence type="ECO:0000256" key="7">
    <source>
        <dbReference type="SAM" id="Phobius"/>
    </source>
</evidence>
<evidence type="ECO:0000256" key="1">
    <source>
        <dbReference type="ARBA" id="ARBA00004651"/>
    </source>
</evidence>
<feature type="transmembrane region" description="Helical" evidence="7">
    <location>
        <begin position="89"/>
        <end position="112"/>
    </location>
</feature>
<keyword evidence="4 7" id="KW-0812">Transmembrane</keyword>
<feature type="transmembrane region" description="Helical" evidence="7">
    <location>
        <begin position="118"/>
        <end position="139"/>
    </location>
</feature>
<evidence type="ECO:0000256" key="6">
    <source>
        <dbReference type="ARBA" id="ARBA00023136"/>
    </source>
</evidence>
<dbReference type="GO" id="GO:0005886">
    <property type="term" value="C:plasma membrane"/>
    <property type="evidence" value="ECO:0007669"/>
    <property type="project" value="UniProtKB-SubCell"/>
</dbReference>
<proteinExistence type="inferred from homology"/>
<evidence type="ECO:0000313" key="9">
    <source>
        <dbReference type="EMBL" id="ANO51912.1"/>
    </source>
</evidence>
<evidence type="ECO:0000313" key="10">
    <source>
        <dbReference type="Proteomes" id="UP000092695"/>
    </source>
</evidence>
<feature type="transmembrane region" description="Helical" evidence="7">
    <location>
        <begin position="175"/>
        <end position="196"/>
    </location>
</feature>
<evidence type="ECO:0000256" key="3">
    <source>
        <dbReference type="ARBA" id="ARBA00022475"/>
    </source>
</evidence>
<feature type="transmembrane region" description="Helical" evidence="7">
    <location>
        <begin position="151"/>
        <end position="169"/>
    </location>
</feature>
<gene>
    <name evidence="9" type="ORF">BA177_12490</name>
</gene>
<dbReference type="Proteomes" id="UP000092695">
    <property type="component" value="Chromosome"/>
</dbReference>
<dbReference type="KEGG" id="woc:BA177_12490"/>
<feature type="transmembrane region" description="Helical" evidence="7">
    <location>
        <begin position="6"/>
        <end position="25"/>
    </location>
</feature>
<comment type="similarity">
    <text evidence="2">Belongs to the UPF0126 family.</text>
</comment>
<feature type="domain" description="Glycine transporter" evidence="8">
    <location>
        <begin position="8"/>
        <end position="82"/>
    </location>
</feature>